<keyword evidence="5" id="KW-0449">Lipoprotein</keyword>
<evidence type="ECO:0000256" key="5">
    <source>
        <dbReference type="ARBA" id="ARBA00023288"/>
    </source>
</evidence>
<feature type="signal peptide" evidence="6">
    <location>
        <begin position="1"/>
        <end position="23"/>
    </location>
</feature>
<reference evidence="7 8" key="1">
    <citation type="submission" date="2021-03" db="EMBL/GenBank/DDBJ databases">
        <title>Genomic Encyclopedia of Type Strains, Phase IV (KMG-IV): sequencing the most valuable type-strain genomes for metagenomic binning, comparative biology and taxonomic classification.</title>
        <authorList>
            <person name="Goeker M."/>
        </authorList>
    </citation>
    <scope>NUCLEOTIDE SEQUENCE [LARGE SCALE GENOMIC DNA]</scope>
    <source>
        <strain evidence="7 8">DSM 24950</strain>
    </source>
</reference>
<evidence type="ECO:0000256" key="6">
    <source>
        <dbReference type="SAM" id="SignalP"/>
    </source>
</evidence>
<dbReference type="Gene3D" id="3.40.190.10">
    <property type="entry name" value="Periplasmic binding protein-like II"/>
    <property type="match status" value="2"/>
</dbReference>
<dbReference type="Proteomes" id="UP001519344">
    <property type="component" value="Unassembled WGS sequence"/>
</dbReference>
<evidence type="ECO:0000256" key="1">
    <source>
        <dbReference type="ARBA" id="ARBA00022475"/>
    </source>
</evidence>
<organism evidence="7 8">
    <name type="scientific">Paenibacillus aceris</name>
    <dbReference type="NCBI Taxonomy" id="869555"/>
    <lineage>
        <taxon>Bacteria</taxon>
        <taxon>Bacillati</taxon>
        <taxon>Bacillota</taxon>
        <taxon>Bacilli</taxon>
        <taxon>Bacillales</taxon>
        <taxon>Paenibacillaceae</taxon>
        <taxon>Paenibacillus</taxon>
    </lineage>
</organism>
<evidence type="ECO:0000256" key="3">
    <source>
        <dbReference type="ARBA" id="ARBA00023136"/>
    </source>
</evidence>
<dbReference type="PROSITE" id="PS51257">
    <property type="entry name" value="PROKAR_LIPOPROTEIN"/>
    <property type="match status" value="1"/>
</dbReference>
<comment type="caution">
    <text evidence="7">The sequence shown here is derived from an EMBL/GenBank/DDBJ whole genome shotgun (WGS) entry which is preliminary data.</text>
</comment>
<dbReference type="PANTHER" id="PTHR43649:SF33">
    <property type="entry name" value="POLYGALACTURONAN_RHAMNOGALACTURONAN-BINDING PROTEIN YTCQ"/>
    <property type="match status" value="1"/>
</dbReference>
<evidence type="ECO:0000256" key="4">
    <source>
        <dbReference type="ARBA" id="ARBA00023139"/>
    </source>
</evidence>
<dbReference type="Pfam" id="PF13416">
    <property type="entry name" value="SBP_bac_8"/>
    <property type="match status" value="1"/>
</dbReference>
<keyword evidence="2 6" id="KW-0732">Signal</keyword>
<dbReference type="InterPro" id="IPR006059">
    <property type="entry name" value="SBP"/>
</dbReference>
<protein>
    <submittedName>
        <fullName evidence="7">ABC-type glycerol-3-phosphate transport system substrate-binding protein</fullName>
    </submittedName>
</protein>
<evidence type="ECO:0000313" key="7">
    <source>
        <dbReference type="EMBL" id="MBP1964966.1"/>
    </source>
</evidence>
<keyword evidence="8" id="KW-1185">Reference proteome</keyword>
<dbReference type="PANTHER" id="PTHR43649">
    <property type="entry name" value="ARABINOSE-BINDING PROTEIN-RELATED"/>
    <property type="match status" value="1"/>
</dbReference>
<keyword evidence="4" id="KW-0564">Palmitate</keyword>
<gene>
    <name evidence="7" type="ORF">J2Z65_004199</name>
</gene>
<evidence type="ECO:0000313" key="8">
    <source>
        <dbReference type="Proteomes" id="UP001519344"/>
    </source>
</evidence>
<dbReference type="InterPro" id="IPR050490">
    <property type="entry name" value="Bact_solute-bd_prot1"/>
</dbReference>
<evidence type="ECO:0000256" key="2">
    <source>
        <dbReference type="ARBA" id="ARBA00022729"/>
    </source>
</evidence>
<dbReference type="SUPFAM" id="SSF53850">
    <property type="entry name" value="Periplasmic binding protein-like II"/>
    <property type="match status" value="1"/>
</dbReference>
<keyword evidence="3" id="KW-0472">Membrane</keyword>
<feature type="chain" id="PRO_5046228568" evidence="6">
    <location>
        <begin position="24"/>
        <end position="513"/>
    </location>
</feature>
<sequence>MMKRWTAITLGTLLISSALTGCAGSSATTKSKEGKAGGVVDDPGEKITINLMTRSYAGGGWAPNHPMVEEINKRLNIDLKIEWVPSANYQEKLNVMAASNNFPDVFYAPKAEFVKWQSKDVFMNVRPELSKYPNIVKYIPEEAIKQFNPKEKYYGIPFYYQEVRDSLAIRKDWMDKLGLKMPETIDEFYEVAKAFAMKDPDGNGKQDTVGFSMEVNPGGAFGFGGTAAYLTTSFGLANNWTLDGNGKLIPMQTQAKELKDYIGFMRKAYAEGVLDKDSPILKSRDSLNKLEAGKSGIAPVNPQQLYVETIPPLLKTDPKAELVQLMPPKGTSGKSGIKSSTSGDKIVINSKIDAKKQQRILKLLDYMLSDEGYDFVKHGIEGVHYKKISDTKYEQLEASVKDRQFLLLGWFFKRFDPMFLIYKWMDPKEVATIKNYFDNNEKVKVKDAAAGLVSETATKLGANIDKKWMDTMVKIIAGQEPIDSIDKAIAEWKAAGGDKIIQEMNEEYQKVNQ</sequence>
<name>A0ABS4I225_9BACL</name>
<proteinExistence type="predicted"/>
<keyword evidence="1" id="KW-1003">Cell membrane</keyword>
<accession>A0ABS4I225</accession>
<dbReference type="EMBL" id="JAGGKV010000011">
    <property type="protein sequence ID" value="MBP1964966.1"/>
    <property type="molecule type" value="Genomic_DNA"/>
</dbReference>